<protein>
    <submittedName>
        <fullName evidence="2">GT2 family glycosyltransferase</fullName>
    </submittedName>
</protein>
<dbReference type="InterPro" id="IPR029044">
    <property type="entry name" value="Nucleotide-diphossugar_trans"/>
</dbReference>
<dbReference type="GO" id="GO:0016740">
    <property type="term" value="F:transferase activity"/>
    <property type="evidence" value="ECO:0007669"/>
    <property type="project" value="UniProtKB-KW"/>
</dbReference>
<dbReference type="PANTHER" id="PTHR43179:SF7">
    <property type="entry name" value="RHAMNOSYLTRANSFERASE WBBL"/>
    <property type="match status" value="1"/>
</dbReference>
<keyword evidence="3" id="KW-1185">Reference proteome</keyword>
<dbReference type="EMBL" id="VFOP01000001">
    <property type="protein sequence ID" value="TQL48977.1"/>
    <property type="molecule type" value="Genomic_DNA"/>
</dbReference>
<dbReference type="Gene3D" id="3.90.550.10">
    <property type="entry name" value="Spore Coat Polysaccharide Biosynthesis Protein SpsA, Chain A"/>
    <property type="match status" value="1"/>
</dbReference>
<sequence length="307" mass="33482">MIDCVLVVVAYNSATDLPSLLNSVDAAARDLTWQAIVVNNSPAEDLTDLLAAFPNVSLLEPGENLGYSGGLNLGVRAAPDCRYFTFLNPDLKLGPGALTTLLHELERSPSATAAVPAIQTMDNHTRTSIRREPSILGSLGEALFGNGWPSRPAVLTEVVRDPADYGYIHAIDWATGAALVVRSEAVATIGDWDALTFFLYSEEVDYSRRIREAGGQVMFVPESVVHHVEGGSGSAPALLALMEVNRVRYYRKWHGPRKTPLYALVVLAHNTLRLHRPGRTLAIKALCSPKVRATLPHASRNRQARQW</sequence>
<dbReference type="PANTHER" id="PTHR43179">
    <property type="entry name" value="RHAMNOSYLTRANSFERASE WBBL"/>
    <property type="match status" value="1"/>
</dbReference>
<proteinExistence type="predicted"/>
<accession>A0A542YLK5</accession>
<dbReference type="SUPFAM" id="SSF53448">
    <property type="entry name" value="Nucleotide-diphospho-sugar transferases"/>
    <property type="match status" value="1"/>
</dbReference>
<evidence type="ECO:0000313" key="2">
    <source>
        <dbReference type="EMBL" id="TQL48977.1"/>
    </source>
</evidence>
<dbReference type="Proteomes" id="UP000319516">
    <property type="component" value="Unassembled WGS sequence"/>
</dbReference>
<dbReference type="AlphaFoldDB" id="A0A542YLK5"/>
<reference evidence="2 3" key="1">
    <citation type="submission" date="2019-06" db="EMBL/GenBank/DDBJ databases">
        <title>Sequencing the genomes of 1000 actinobacteria strains.</title>
        <authorList>
            <person name="Klenk H.-P."/>
        </authorList>
    </citation>
    <scope>NUCLEOTIDE SEQUENCE [LARGE SCALE GENOMIC DNA]</scope>
    <source>
        <strain evidence="2 3">DSM 12335</strain>
    </source>
</reference>
<keyword evidence="2" id="KW-0808">Transferase</keyword>
<feature type="domain" description="Glycosyltransferase 2-like" evidence="1">
    <location>
        <begin position="6"/>
        <end position="131"/>
    </location>
</feature>
<organism evidence="2 3">
    <name type="scientific">Ornithinicoccus hortensis</name>
    <dbReference type="NCBI Taxonomy" id="82346"/>
    <lineage>
        <taxon>Bacteria</taxon>
        <taxon>Bacillati</taxon>
        <taxon>Actinomycetota</taxon>
        <taxon>Actinomycetes</taxon>
        <taxon>Micrococcales</taxon>
        <taxon>Intrasporangiaceae</taxon>
        <taxon>Ornithinicoccus</taxon>
    </lineage>
</organism>
<comment type="caution">
    <text evidence="2">The sequence shown here is derived from an EMBL/GenBank/DDBJ whole genome shotgun (WGS) entry which is preliminary data.</text>
</comment>
<gene>
    <name evidence="2" type="ORF">FB467_0040</name>
</gene>
<dbReference type="Pfam" id="PF00535">
    <property type="entry name" value="Glycos_transf_2"/>
    <property type="match status" value="1"/>
</dbReference>
<evidence type="ECO:0000313" key="3">
    <source>
        <dbReference type="Proteomes" id="UP000319516"/>
    </source>
</evidence>
<evidence type="ECO:0000259" key="1">
    <source>
        <dbReference type="Pfam" id="PF00535"/>
    </source>
</evidence>
<dbReference type="InterPro" id="IPR001173">
    <property type="entry name" value="Glyco_trans_2-like"/>
</dbReference>
<name>A0A542YLK5_9MICO</name>